<dbReference type="EMBL" id="JNBR01002600">
    <property type="protein sequence ID" value="OQR81965.1"/>
    <property type="molecule type" value="Genomic_DNA"/>
</dbReference>
<keyword evidence="2 7" id="KW-0645">Protease</keyword>
<dbReference type="Gene3D" id="3.40.390.10">
    <property type="entry name" value="Collagenase (Catalytic Domain)"/>
    <property type="match status" value="1"/>
</dbReference>
<evidence type="ECO:0000256" key="3">
    <source>
        <dbReference type="ARBA" id="ARBA00022723"/>
    </source>
</evidence>
<keyword evidence="10" id="KW-1185">Reference proteome</keyword>
<dbReference type="SUPFAM" id="SSF55486">
    <property type="entry name" value="Metalloproteases ('zincins'), catalytic domain"/>
    <property type="match status" value="1"/>
</dbReference>
<comment type="similarity">
    <text evidence="1 7">Belongs to the peptidase M3 family.</text>
</comment>
<dbReference type="InterPro" id="IPR001567">
    <property type="entry name" value="Pept_M3A_M3B_dom"/>
</dbReference>
<keyword evidence="6 7" id="KW-0482">Metalloprotease</keyword>
<proteinExistence type="inferred from homology"/>
<reference evidence="9 10" key="1">
    <citation type="journal article" date="2014" name="Genome Biol. Evol.">
        <title>The secreted proteins of Achlya hypogyna and Thraustotheca clavata identify the ancestral oomycete secretome and reveal gene acquisitions by horizontal gene transfer.</title>
        <authorList>
            <person name="Misner I."/>
            <person name="Blouin N."/>
            <person name="Leonard G."/>
            <person name="Richards T.A."/>
            <person name="Lane C.E."/>
        </authorList>
    </citation>
    <scope>NUCLEOTIDE SEQUENCE [LARGE SCALE GENOMIC DNA]</scope>
    <source>
        <strain evidence="9 10">ATCC 48635</strain>
    </source>
</reference>
<dbReference type="GO" id="GO:0046872">
    <property type="term" value="F:metal ion binding"/>
    <property type="evidence" value="ECO:0007669"/>
    <property type="project" value="UniProtKB-UniRule"/>
</dbReference>
<keyword evidence="4 7" id="KW-0378">Hydrolase</keyword>
<dbReference type="PANTHER" id="PTHR43660:SF1">
    <property type="entry name" value="DIPEPTIDYL CARBOXYPEPTIDASE"/>
    <property type="match status" value="1"/>
</dbReference>
<dbReference type="GO" id="GO:0006508">
    <property type="term" value="P:proteolysis"/>
    <property type="evidence" value="ECO:0007669"/>
    <property type="project" value="UniProtKB-KW"/>
</dbReference>
<dbReference type="InterPro" id="IPR024077">
    <property type="entry name" value="Neurolysin/TOP_dom2"/>
</dbReference>
<comment type="caution">
    <text evidence="9">The sequence shown here is derived from an EMBL/GenBank/DDBJ whole genome shotgun (WGS) entry which is preliminary data.</text>
</comment>
<keyword evidence="5 7" id="KW-0862">Zinc</keyword>
<dbReference type="GO" id="GO:0004222">
    <property type="term" value="F:metalloendopeptidase activity"/>
    <property type="evidence" value="ECO:0007669"/>
    <property type="project" value="InterPro"/>
</dbReference>
<feature type="domain" description="Peptidase M3A/M3B catalytic" evidence="8">
    <location>
        <begin position="1"/>
        <end position="200"/>
    </location>
</feature>
<dbReference type="STRING" id="1202772.A0A1V9Y8B3"/>
<dbReference type="PANTHER" id="PTHR43660">
    <property type="entry name" value="DIPEPTIDYL CARBOXYPEPTIDASE"/>
    <property type="match status" value="1"/>
</dbReference>
<comment type="cofactor">
    <cofactor evidence="7">
        <name>Zn(2+)</name>
        <dbReference type="ChEBI" id="CHEBI:29105"/>
    </cofactor>
    <text evidence="7">Binds 1 zinc ion.</text>
</comment>
<dbReference type="Pfam" id="PF01432">
    <property type="entry name" value="Peptidase_M3"/>
    <property type="match status" value="1"/>
</dbReference>
<evidence type="ECO:0000256" key="5">
    <source>
        <dbReference type="ARBA" id="ARBA00022833"/>
    </source>
</evidence>
<evidence type="ECO:0000256" key="7">
    <source>
        <dbReference type="RuleBase" id="RU003435"/>
    </source>
</evidence>
<evidence type="ECO:0000256" key="2">
    <source>
        <dbReference type="ARBA" id="ARBA00022670"/>
    </source>
</evidence>
<evidence type="ECO:0000259" key="8">
    <source>
        <dbReference type="Pfam" id="PF01432"/>
    </source>
</evidence>
<gene>
    <name evidence="9" type="ORF">ACHHYP_16396</name>
</gene>
<sequence length="202" mass="22684">MLSDVKYNRLAGTAVLRDFVELPSQLMEHWVSEPEVLKKHARHYQTGEPISDDLLAKIKAAANFGQGFGTVEYTACALMDQKLHQLDSVDGLDMAEFEKKELADLNMPTGIVMRHRIPHFTHLFASSGYAALYYVYLWAEVLDADAFDAFVEVGAIFDDATAKRVRGNIYSTGNSVHPMDAYRAFRGRDPVIEPMLKKKGLL</sequence>
<dbReference type="OrthoDB" id="534666at2759"/>
<accession>A0A1V9Y8B3</accession>
<organism evidence="9 10">
    <name type="scientific">Achlya hypogyna</name>
    <name type="common">Oomycete</name>
    <name type="synonym">Protoachlya hypogyna</name>
    <dbReference type="NCBI Taxonomy" id="1202772"/>
    <lineage>
        <taxon>Eukaryota</taxon>
        <taxon>Sar</taxon>
        <taxon>Stramenopiles</taxon>
        <taxon>Oomycota</taxon>
        <taxon>Saprolegniomycetes</taxon>
        <taxon>Saprolegniales</taxon>
        <taxon>Achlyaceae</taxon>
        <taxon>Achlya</taxon>
    </lineage>
</organism>
<evidence type="ECO:0000256" key="6">
    <source>
        <dbReference type="ARBA" id="ARBA00023049"/>
    </source>
</evidence>
<protein>
    <submittedName>
        <fullName evidence="9">Peptidyl dipeptidase</fullName>
    </submittedName>
</protein>
<name>A0A1V9Y8B3_ACHHY</name>
<evidence type="ECO:0000313" key="9">
    <source>
        <dbReference type="EMBL" id="OQR81965.1"/>
    </source>
</evidence>
<dbReference type="Proteomes" id="UP000243579">
    <property type="component" value="Unassembled WGS sequence"/>
</dbReference>
<keyword evidence="3 7" id="KW-0479">Metal-binding</keyword>
<dbReference type="Gene3D" id="1.10.1370.10">
    <property type="entry name" value="Neurolysin, domain 3"/>
    <property type="match status" value="1"/>
</dbReference>
<dbReference type="AlphaFoldDB" id="A0A1V9Y8B3"/>
<evidence type="ECO:0000313" key="10">
    <source>
        <dbReference type="Proteomes" id="UP000243579"/>
    </source>
</evidence>
<dbReference type="InterPro" id="IPR024079">
    <property type="entry name" value="MetalloPept_cat_dom_sf"/>
</dbReference>
<dbReference type="InterPro" id="IPR045090">
    <property type="entry name" value="Pept_M3A_M3B"/>
</dbReference>
<evidence type="ECO:0000256" key="1">
    <source>
        <dbReference type="ARBA" id="ARBA00006040"/>
    </source>
</evidence>
<evidence type="ECO:0000256" key="4">
    <source>
        <dbReference type="ARBA" id="ARBA00022801"/>
    </source>
</evidence>